<protein>
    <recommendedName>
        <fullName evidence="2">Nucleoid-associated protein FCI23_39220</fullName>
    </recommendedName>
</protein>
<dbReference type="Pfam" id="PF02575">
    <property type="entry name" value="YbaB_DNA_bd"/>
    <property type="match status" value="1"/>
</dbReference>
<dbReference type="PIRSF" id="PIRSF004555">
    <property type="entry name" value="UCP004555"/>
    <property type="match status" value="1"/>
</dbReference>
<keyword evidence="2" id="KW-0963">Cytoplasm</keyword>
<sequence>MQDLLRQAQQIKQRLTTAQRELAESNTQGVAGGGLVKATVNGRGKLLNLEISSVIADPDNTDELARMIVSAVQDAHASLRALHQSAVGPIIDAFNAEPEDNRY</sequence>
<comment type="function">
    <text evidence="2">Binds to DNA and alters its conformation. May be involved in regulation of gene expression, nucleoid organization and DNA protection.</text>
</comment>
<dbReference type="Proteomes" id="UP000305778">
    <property type="component" value="Unassembled WGS sequence"/>
</dbReference>
<dbReference type="OrthoDB" id="9809370at2"/>
<evidence type="ECO:0000256" key="1">
    <source>
        <dbReference type="ARBA" id="ARBA00023125"/>
    </source>
</evidence>
<name>A0A4U0S036_9ACTN</name>
<dbReference type="EMBL" id="SUMC01000065">
    <property type="protein sequence ID" value="TKA02084.1"/>
    <property type="molecule type" value="Genomic_DNA"/>
</dbReference>
<dbReference type="InterPro" id="IPR036894">
    <property type="entry name" value="YbaB-like_sf"/>
</dbReference>
<dbReference type="SUPFAM" id="SSF82607">
    <property type="entry name" value="YbaB-like"/>
    <property type="match status" value="1"/>
</dbReference>
<organism evidence="4 5">
    <name type="scientific">Actinacidiphila oryziradicis</name>
    <dbReference type="NCBI Taxonomy" id="2571141"/>
    <lineage>
        <taxon>Bacteria</taxon>
        <taxon>Bacillati</taxon>
        <taxon>Actinomycetota</taxon>
        <taxon>Actinomycetes</taxon>
        <taxon>Kitasatosporales</taxon>
        <taxon>Streptomycetaceae</taxon>
        <taxon>Actinacidiphila</taxon>
    </lineage>
</organism>
<gene>
    <name evidence="4" type="ORF">FCI23_39220</name>
</gene>
<dbReference type="GO" id="GO:0003677">
    <property type="term" value="F:DNA binding"/>
    <property type="evidence" value="ECO:0007669"/>
    <property type="project" value="UniProtKB-UniRule"/>
</dbReference>
<keyword evidence="5" id="KW-1185">Reference proteome</keyword>
<dbReference type="NCBIfam" id="TIGR00103">
    <property type="entry name" value="DNA_YbaB_EbfC"/>
    <property type="match status" value="1"/>
</dbReference>
<dbReference type="GO" id="GO:0005829">
    <property type="term" value="C:cytosol"/>
    <property type="evidence" value="ECO:0007669"/>
    <property type="project" value="TreeGrafter"/>
</dbReference>
<keyword evidence="1 2" id="KW-0238">DNA-binding</keyword>
<evidence type="ECO:0000313" key="4">
    <source>
        <dbReference type="EMBL" id="TKA02084.1"/>
    </source>
</evidence>
<feature type="coiled-coil region" evidence="3">
    <location>
        <begin position="1"/>
        <end position="28"/>
    </location>
</feature>
<evidence type="ECO:0000256" key="3">
    <source>
        <dbReference type="SAM" id="Coils"/>
    </source>
</evidence>
<dbReference type="PANTHER" id="PTHR33449">
    <property type="entry name" value="NUCLEOID-ASSOCIATED PROTEIN YBAB"/>
    <property type="match status" value="1"/>
</dbReference>
<dbReference type="InterPro" id="IPR004401">
    <property type="entry name" value="YbaB/EbfC"/>
</dbReference>
<evidence type="ECO:0000313" key="5">
    <source>
        <dbReference type="Proteomes" id="UP000305778"/>
    </source>
</evidence>
<keyword evidence="3" id="KW-0175">Coiled coil</keyword>
<dbReference type="AlphaFoldDB" id="A0A4U0S036"/>
<dbReference type="GO" id="GO:0043590">
    <property type="term" value="C:bacterial nucleoid"/>
    <property type="evidence" value="ECO:0007669"/>
    <property type="project" value="UniProtKB-UniRule"/>
</dbReference>
<dbReference type="HAMAP" id="MF_00274">
    <property type="entry name" value="DNA_YbaB_EbfC"/>
    <property type="match status" value="1"/>
</dbReference>
<comment type="subunit">
    <text evidence="2">Homodimer.</text>
</comment>
<comment type="similarity">
    <text evidence="2">Belongs to the YbaB/EbfC family.</text>
</comment>
<evidence type="ECO:0000256" key="2">
    <source>
        <dbReference type="HAMAP-Rule" id="MF_00274"/>
    </source>
</evidence>
<comment type="subcellular location">
    <subcellularLocation>
        <location evidence="2">Cytoplasm</location>
        <location evidence="2">Nucleoid</location>
    </subcellularLocation>
</comment>
<dbReference type="PANTHER" id="PTHR33449:SF1">
    <property type="entry name" value="NUCLEOID-ASSOCIATED PROTEIN YBAB"/>
    <property type="match status" value="1"/>
</dbReference>
<accession>A0A4U0S036</accession>
<dbReference type="Gene3D" id="3.30.1310.10">
    <property type="entry name" value="Nucleoid-associated protein YbaB-like domain"/>
    <property type="match status" value="1"/>
</dbReference>
<reference evidence="4 5" key="1">
    <citation type="submission" date="2019-04" db="EMBL/GenBank/DDBJ databases">
        <title>Streptomyces oryziradicis sp. nov., a novel actinomycete isolated from rhizosphere soil of rice (Oryza sativa L.).</title>
        <authorList>
            <person name="Li C."/>
        </authorList>
    </citation>
    <scope>NUCLEOTIDE SEQUENCE [LARGE SCALE GENOMIC DNA]</scope>
    <source>
        <strain evidence="4 5">NEAU-C40</strain>
    </source>
</reference>
<proteinExistence type="inferred from homology"/>
<comment type="caution">
    <text evidence="4">The sequence shown here is derived from an EMBL/GenBank/DDBJ whole genome shotgun (WGS) entry which is preliminary data.</text>
</comment>